<dbReference type="Pfam" id="PF06245">
    <property type="entry name" value="DUF1015"/>
    <property type="match status" value="1"/>
</dbReference>
<gene>
    <name evidence="1" type="ORF">H9810_00865</name>
</gene>
<protein>
    <submittedName>
        <fullName evidence="1">DUF1015 domain-containing protein</fullName>
    </submittedName>
</protein>
<reference evidence="1" key="1">
    <citation type="journal article" date="2021" name="PeerJ">
        <title>Extensive microbial diversity within the chicken gut microbiome revealed by metagenomics and culture.</title>
        <authorList>
            <person name="Gilroy R."/>
            <person name="Ravi A."/>
            <person name="Getino M."/>
            <person name="Pursley I."/>
            <person name="Horton D.L."/>
            <person name="Alikhan N.F."/>
            <person name="Baker D."/>
            <person name="Gharbi K."/>
            <person name="Hall N."/>
            <person name="Watson M."/>
            <person name="Adriaenssens E.M."/>
            <person name="Foster-Nyarko E."/>
            <person name="Jarju S."/>
            <person name="Secka A."/>
            <person name="Antonio M."/>
            <person name="Oren A."/>
            <person name="Chaudhuri R.R."/>
            <person name="La Ragione R."/>
            <person name="Hildebrand F."/>
            <person name="Pallen M.J."/>
        </authorList>
    </citation>
    <scope>NUCLEOTIDE SEQUENCE</scope>
    <source>
        <strain evidence="1">3436</strain>
    </source>
</reference>
<name>A0A9D2JEW0_9FIRM</name>
<comment type="caution">
    <text evidence="1">The sequence shown here is derived from an EMBL/GenBank/DDBJ whole genome shotgun (WGS) entry which is preliminary data.</text>
</comment>
<dbReference type="EMBL" id="DXBO01000016">
    <property type="protein sequence ID" value="HIZ47256.1"/>
    <property type="molecule type" value="Genomic_DNA"/>
</dbReference>
<dbReference type="AlphaFoldDB" id="A0A9D2JEW0"/>
<organism evidence="1 2">
    <name type="scientific">Candidatus Gemmiger excrementavium</name>
    <dbReference type="NCBI Taxonomy" id="2838608"/>
    <lineage>
        <taxon>Bacteria</taxon>
        <taxon>Bacillati</taxon>
        <taxon>Bacillota</taxon>
        <taxon>Clostridia</taxon>
        <taxon>Eubacteriales</taxon>
        <taxon>Gemmiger</taxon>
    </lineage>
</organism>
<proteinExistence type="predicted"/>
<evidence type="ECO:0000313" key="2">
    <source>
        <dbReference type="Proteomes" id="UP000824031"/>
    </source>
</evidence>
<sequence length="427" mass="45966">MSQPCYVPADILLPAMGTPLDPWACIAVDQFTSQPEYWQQAEALAAGKPSTLHIVLPEAYLGTSREETRLQSIRRTMEEYRRAVLTRTVHGYVYVERTQRDGTVRQGLVGAVDLEAYDYTPGTRPAIRPSEATVVERIPPRLKVRRGALLETPHVMMLADDPDGTLIEPVGARKAKLPLLYDGELMLGGGRLQGWAVEDPVLIGQINAALADLADPAAFAGRWPGTAGQEPMVLAVGDGNHSLATAKAYWEELKPTLTESQRRSHPARWCLAEVCNVHSPAIEIEPIHRVVFGVSAGQLGEAFTAWAAARPGNGGPAQSFVLADAAGAFPVTLNAPPAPLTVGSVEAFLADWLPAHPEASVDYIHGADTARALAADPARPAAAILLPDFAKADLFRGVVLGGVLPRKTFSMGHAEEKRYYNECRVIG</sequence>
<dbReference type="InterPro" id="IPR008323">
    <property type="entry name" value="UCP033563"/>
</dbReference>
<dbReference type="PANTHER" id="PTHR36454:SF1">
    <property type="entry name" value="DUF1015 DOMAIN-CONTAINING PROTEIN"/>
    <property type="match status" value="1"/>
</dbReference>
<dbReference type="Proteomes" id="UP000824031">
    <property type="component" value="Unassembled WGS sequence"/>
</dbReference>
<dbReference type="PANTHER" id="PTHR36454">
    <property type="entry name" value="LMO2823 PROTEIN"/>
    <property type="match status" value="1"/>
</dbReference>
<reference evidence="1" key="2">
    <citation type="submission" date="2021-04" db="EMBL/GenBank/DDBJ databases">
        <authorList>
            <person name="Gilroy R."/>
        </authorList>
    </citation>
    <scope>NUCLEOTIDE SEQUENCE</scope>
    <source>
        <strain evidence="1">3436</strain>
    </source>
</reference>
<accession>A0A9D2JEW0</accession>
<evidence type="ECO:0000313" key="1">
    <source>
        <dbReference type="EMBL" id="HIZ47256.1"/>
    </source>
</evidence>